<dbReference type="Pfam" id="PF07541">
    <property type="entry name" value="EIF_2_alpha"/>
    <property type="match status" value="1"/>
</dbReference>
<dbReference type="PANTHER" id="PTHR10602:SF0">
    <property type="entry name" value="EUKARYOTIC TRANSLATION INITIATION FACTOR 2 SUBUNIT 1"/>
    <property type="match status" value="1"/>
</dbReference>
<dbReference type="GO" id="GO:0033290">
    <property type="term" value="C:eukaryotic 48S preinitiation complex"/>
    <property type="evidence" value="ECO:0007669"/>
    <property type="project" value="TreeGrafter"/>
</dbReference>
<comment type="similarity">
    <text evidence="2">Belongs to the eIF-2-alpha family.</text>
</comment>
<dbReference type="Gene3D" id="3.30.70.1130">
    <property type="entry name" value="EIF_2_alpha"/>
    <property type="match status" value="1"/>
</dbReference>
<feature type="domain" description="S1 motif" evidence="11">
    <location>
        <begin position="16"/>
        <end position="87"/>
    </location>
</feature>
<evidence type="ECO:0000259" key="11">
    <source>
        <dbReference type="PROSITE" id="PS50126"/>
    </source>
</evidence>
<dbReference type="InterPro" id="IPR003029">
    <property type="entry name" value="S1_domain"/>
</dbReference>
<dbReference type="SUPFAM" id="SSF50249">
    <property type="entry name" value="Nucleic acid-binding proteins"/>
    <property type="match status" value="1"/>
</dbReference>
<dbReference type="InterPro" id="IPR011488">
    <property type="entry name" value="TIF_2_asu"/>
</dbReference>
<dbReference type="Gene3D" id="2.40.50.140">
    <property type="entry name" value="Nucleic acid-binding proteins"/>
    <property type="match status" value="1"/>
</dbReference>
<dbReference type="GO" id="GO:0003743">
    <property type="term" value="F:translation initiation factor activity"/>
    <property type="evidence" value="ECO:0007669"/>
    <property type="project" value="UniProtKB-KW"/>
</dbReference>
<dbReference type="SMART" id="SM00316">
    <property type="entry name" value="S1"/>
    <property type="match status" value="1"/>
</dbReference>
<dbReference type="CDD" id="cd04452">
    <property type="entry name" value="S1_IF2_alpha"/>
    <property type="match status" value="1"/>
</dbReference>
<sequence>MPLSCRFYAEKYPEVEDVVMVNVFSIAEMGAYVHLLEYNNIEGMILLSELSRRRIRSINKLIRVGKTEPVVVIRVDKEKGYIDLSKRRVSPEDVEKCTERYAKAKAVHSILRHVAEILHFDSDAQLEDLYQRTAWDYEAKTKKKGSSYDFFKQAVLDPNSLLECGLDEDTRDVLVNNIQRKLTSQAVKIRADIEVACYGYEGIDAVKAALKAGLAMSTEKMPIKINLIAPPLYVMTTVTPEKADGLKALQEAIDTIKLKIEQLGGVFQVQMAPKVVTASDEAELARQMERAEAENAEVAADDDEEDEDEMDNDDEEDEGEENGEDEGDD</sequence>
<keyword evidence="4" id="KW-0963">Cytoplasm</keyword>
<proteinExistence type="inferred from homology"/>
<dbReference type="PROSITE" id="PS50126">
    <property type="entry name" value="S1"/>
    <property type="match status" value="1"/>
</dbReference>
<dbReference type="InterPro" id="IPR024054">
    <property type="entry name" value="TIF2_asu_middle_sf"/>
</dbReference>
<evidence type="ECO:0000256" key="1">
    <source>
        <dbReference type="ARBA" id="ARBA00004514"/>
    </source>
</evidence>
<organism evidence="12">
    <name type="scientific">Cacopsylla melanoneura</name>
    <dbReference type="NCBI Taxonomy" id="428564"/>
    <lineage>
        <taxon>Eukaryota</taxon>
        <taxon>Metazoa</taxon>
        <taxon>Ecdysozoa</taxon>
        <taxon>Arthropoda</taxon>
        <taxon>Hexapoda</taxon>
        <taxon>Insecta</taxon>
        <taxon>Pterygota</taxon>
        <taxon>Neoptera</taxon>
        <taxon>Paraneoptera</taxon>
        <taxon>Hemiptera</taxon>
        <taxon>Sternorrhyncha</taxon>
        <taxon>Psylloidea</taxon>
        <taxon>Psyllidae</taxon>
        <taxon>Psyllinae</taxon>
        <taxon>Cacopsylla</taxon>
    </lineage>
</organism>
<evidence type="ECO:0000256" key="4">
    <source>
        <dbReference type="ARBA" id="ARBA00022490"/>
    </source>
</evidence>
<evidence type="ECO:0000256" key="9">
    <source>
        <dbReference type="ARBA" id="ARBA00033370"/>
    </source>
</evidence>
<dbReference type="InterPro" id="IPR044126">
    <property type="entry name" value="S1_IF2_alpha"/>
</dbReference>
<dbReference type="GO" id="GO:0005850">
    <property type="term" value="C:eukaryotic translation initiation factor 2 complex"/>
    <property type="evidence" value="ECO:0007669"/>
    <property type="project" value="TreeGrafter"/>
</dbReference>
<evidence type="ECO:0000256" key="8">
    <source>
        <dbReference type="ARBA" id="ARBA00022917"/>
    </source>
</evidence>
<feature type="compositionally biased region" description="Acidic residues" evidence="10">
    <location>
        <begin position="299"/>
        <end position="329"/>
    </location>
</feature>
<dbReference type="Gene3D" id="1.10.150.190">
    <property type="entry name" value="Translation initiation factor 2, subunit 1, domain 2"/>
    <property type="match status" value="1"/>
</dbReference>
<dbReference type="EMBL" id="HBUF01220316">
    <property type="protein sequence ID" value="CAG6669169.1"/>
    <property type="molecule type" value="Transcribed_RNA"/>
</dbReference>
<dbReference type="Pfam" id="PF00575">
    <property type="entry name" value="S1"/>
    <property type="match status" value="1"/>
</dbReference>
<dbReference type="PANTHER" id="PTHR10602">
    <property type="entry name" value="EUKARYOTIC TRANSLATION INITIATION FACTOR 2 SUBUNIT 1"/>
    <property type="match status" value="1"/>
</dbReference>
<evidence type="ECO:0000313" key="12">
    <source>
        <dbReference type="EMBL" id="CAG6669169.1"/>
    </source>
</evidence>
<feature type="region of interest" description="Disordered" evidence="10">
    <location>
        <begin position="282"/>
        <end position="329"/>
    </location>
</feature>
<dbReference type="GO" id="GO:0043022">
    <property type="term" value="F:ribosome binding"/>
    <property type="evidence" value="ECO:0007669"/>
    <property type="project" value="TreeGrafter"/>
</dbReference>
<feature type="compositionally biased region" description="Basic and acidic residues" evidence="10">
    <location>
        <begin position="283"/>
        <end position="293"/>
    </location>
</feature>
<dbReference type="InterPro" id="IPR012340">
    <property type="entry name" value="NA-bd_OB-fold"/>
</dbReference>
<evidence type="ECO:0000256" key="3">
    <source>
        <dbReference type="ARBA" id="ARBA00020950"/>
    </source>
</evidence>
<keyword evidence="5 12" id="KW-0396">Initiation factor</keyword>
<dbReference type="FunFam" id="3.30.70.1130:FF:000001">
    <property type="entry name" value="Eukaryotic translation initiation factor 2 subunit 1"/>
    <property type="match status" value="1"/>
</dbReference>
<name>A0A8D8WSX0_9HEMI</name>
<dbReference type="SUPFAM" id="SSF116742">
    <property type="entry name" value="eIF2alpha middle domain-like"/>
    <property type="match status" value="1"/>
</dbReference>
<evidence type="ECO:0000256" key="7">
    <source>
        <dbReference type="ARBA" id="ARBA00022884"/>
    </source>
</evidence>
<dbReference type="FunFam" id="2.40.50.140:FF:000795">
    <property type="entry name" value="Eukaryotic translation initiation factor 2 subunit 1"/>
    <property type="match status" value="1"/>
</dbReference>
<keyword evidence="7" id="KW-0694">RNA-binding</keyword>
<comment type="subcellular location">
    <subcellularLocation>
        <location evidence="1">Cytoplasm</location>
        <location evidence="1">Cytosol</location>
    </subcellularLocation>
</comment>
<evidence type="ECO:0000256" key="6">
    <source>
        <dbReference type="ARBA" id="ARBA00022553"/>
    </source>
</evidence>
<keyword evidence="8" id="KW-0648">Protein biosynthesis</keyword>
<evidence type="ECO:0000256" key="5">
    <source>
        <dbReference type="ARBA" id="ARBA00022540"/>
    </source>
</evidence>
<dbReference type="GO" id="GO:0005829">
    <property type="term" value="C:cytosol"/>
    <property type="evidence" value="ECO:0007669"/>
    <property type="project" value="UniProtKB-SubCell"/>
</dbReference>
<accession>A0A8D8WSX0</accession>
<dbReference type="FunFam" id="1.10.150.190:FF:000001">
    <property type="entry name" value="Eukaryotic translation initiation factor 2 subunit 1"/>
    <property type="match status" value="1"/>
</dbReference>
<evidence type="ECO:0000256" key="2">
    <source>
        <dbReference type="ARBA" id="ARBA00007223"/>
    </source>
</evidence>
<dbReference type="EMBL" id="HBUF01220317">
    <property type="protein sequence ID" value="CAG6669172.1"/>
    <property type="molecule type" value="Transcribed_RNA"/>
</dbReference>
<evidence type="ECO:0000256" key="10">
    <source>
        <dbReference type="SAM" id="MobiDB-lite"/>
    </source>
</evidence>
<dbReference type="SUPFAM" id="SSF110993">
    <property type="entry name" value="eIF-2-alpha, C-terminal domain"/>
    <property type="match status" value="1"/>
</dbReference>
<dbReference type="AlphaFoldDB" id="A0A8D8WSX0"/>
<protein>
    <recommendedName>
        <fullName evidence="3">Eukaryotic translation initiation factor 2 subunit 1</fullName>
    </recommendedName>
    <alternativeName>
        <fullName evidence="9">Eukaryotic translation initiation factor 2 subunit alpha</fullName>
    </alternativeName>
</protein>
<reference evidence="12" key="1">
    <citation type="submission" date="2021-05" db="EMBL/GenBank/DDBJ databases">
        <authorList>
            <person name="Alioto T."/>
            <person name="Alioto T."/>
            <person name="Gomez Garrido J."/>
        </authorList>
    </citation>
    <scope>NUCLEOTIDE SEQUENCE</scope>
</reference>
<dbReference type="InterPro" id="IPR024055">
    <property type="entry name" value="TIF2_asu_C"/>
</dbReference>
<keyword evidence="6" id="KW-0597">Phosphoprotein</keyword>
<dbReference type="GO" id="GO:0003723">
    <property type="term" value="F:RNA binding"/>
    <property type="evidence" value="ECO:0007669"/>
    <property type="project" value="UniProtKB-KW"/>
</dbReference>